<protein>
    <submittedName>
        <fullName evidence="1">DUF1963 domain-containing protein</fullName>
    </submittedName>
</protein>
<comment type="caution">
    <text evidence="1">The sequence shown here is derived from an EMBL/GenBank/DDBJ whole genome shotgun (WGS) entry which is preliminary data.</text>
</comment>
<reference evidence="1 2" key="1">
    <citation type="submission" date="2019-01" db="EMBL/GenBank/DDBJ databases">
        <title>Novel species of Nocardioides.</title>
        <authorList>
            <person name="Liu Q."/>
            <person name="X Y.-H."/>
        </authorList>
    </citation>
    <scope>NUCLEOTIDE SEQUENCE [LARGE SCALE GENOMIC DNA]</scope>
    <source>
        <strain evidence="1 2">HLT2-9</strain>
    </source>
</reference>
<dbReference type="Proteomes" id="UP000291101">
    <property type="component" value="Unassembled WGS sequence"/>
</dbReference>
<dbReference type="AlphaFoldDB" id="A0A4Q2T210"/>
<dbReference type="EMBL" id="SDWV01000006">
    <property type="protein sequence ID" value="RYC12502.1"/>
    <property type="molecule type" value="Genomic_DNA"/>
</dbReference>
<organism evidence="1 2">
    <name type="scientific">Nocardioides zhouii</name>
    <dbReference type="NCBI Taxonomy" id="1168729"/>
    <lineage>
        <taxon>Bacteria</taxon>
        <taxon>Bacillati</taxon>
        <taxon>Actinomycetota</taxon>
        <taxon>Actinomycetes</taxon>
        <taxon>Propionibacteriales</taxon>
        <taxon>Nocardioidaceae</taxon>
        <taxon>Nocardioides</taxon>
    </lineage>
</organism>
<dbReference type="Pfam" id="PF09234">
    <property type="entry name" value="DUF1963"/>
    <property type="match status" value="2"/>
</dbReference>
<proteinExistence type="predicted"/>
<name>A0A4Q2T210_9ACTN</name>
<gene>
    <name evidence="1" type="ORF">EUA94_07465</name>
</gene>
<dbReference type="InterPro" id="IPR015315">
    <property type="entry name" value="DUF1963"/>
</dbReference>
<dbReference type="InterPro" id="IPR035948">
    <property type="entry name" value="YwqG-like_sf"/>
</dbReference>
<evidence type="ECO:0000313" key="1">
    <source>
        <dbReference type="EMBL" id="RYC12502.1"/>
    </source>
</evidence>
<sequence length="470" mass="51425">MSTMGPALLLLLAIVAAVLLAATNRYAKQQREELETLAPPASLDSVGTWEAEVLAAEQAAAAAPAAPGPPVTARALHAVRDQAVLFQQHVPPRADARSYWGGRPRLAPGMVWPAFTAPDGTERAMSFLVQIACDELPGGARLGVFPDTGVLHVFLDLAWGEHWRWRCLWTPGDSAAWPEAVPPPALPRAYSDRGHWTWPQDDGDWPRLLPRWSFTPVLVEGTPADEPVDPVADPGDDEGRLWPGSIDLATALQGLGAVVDQVTLPRGRPFATFPHDWRSVTITIGHLAHHLDRAVRWPSMGRVDEDAAERLRGQLATWAARSREHAPEEPLTADESNEAWHALLEENAIAGRAMRDAVHDSVEATLTDRQSRAVLPEEAIDLVRSRHALASRNPETGYVHVNTPDRMLAAPTCVQVEGDARAAEWLLLLEVSSLPGIGHEFGEGVLQFWIRPDDLAARRFERVELTGEAY</sequence>
<dbReference type="OrthoDB" id="3763570at2"/>
<dbReference type="Gene3D" id="2.30.320.10">
    <property type="entry name" value="YwqG-like"/>
    <property type="match status" value="2"/>
</dbReference>
<dbReference type="SUPFAM" id="SSF103032">
    <property type="entry name" value="Hypothetical protein YwqG"/>
    <property type="match status" value="2"/>
</dbReference>
<evidence type="ECO:0000313" key="2">
    <source>
        <dbReference type="Proteomes" id="UP000291101"/>
    </source>
</evidence>
<accession>A0A4Q2T210</accession>
<keyword evidence="2" id="KW-1185">Reference proteome</keyword>